<organism evidence="9 10">
    <name type="scientific">Immersiella caudata</name>
    <dbReference type="NCBI Taxonomy" id="314043"/>
    <lineage>
        <taxon>Eukaryota</taxon>
        <taxon>Fungi</taxon>
        <taxon>Dikarya</taxon>
        <taxon>Ascomycota</taxon>
        <taxon>Pezizomycotina</taxon>
        <taxon>Sordariomycetes</taxon>
        <taxon>Sordariomycetidae</taxon>
        <taxon>Sordariales</taxon>
        <taxon>Lasiosphaeriaceae</taxon>
        <taxon>Immersiella</taxon>
    </lineage>
</organism>
<dbReference type="InterPro" id="IPR021765">
    <property type="entry name" value="UstYa-like"/>
</dbReference>
<sequence>APAEDLIEYHLIKFDKGYGQNTTDGRRIVYGGPANEEIDIAWEDLDFGTYIRITELEARRLEGPTAPVHHGGGYIISLDVYHQLHCLNYLRMALQPDYYKFRQLPLLGEWRLANSQPAHCINDLRQALQCSADITPMIYDRTLLNGRIAYDPNFEVRRTCRNWDKINNWARE</sequence>
<comment type="pathway">
    <text evidence="2">Mycotoxin biosynthesis.</text>
</comment>
<dbReference type="Pfam" id="PF11807">
    <property type="entry name" value="UstYa"/>
    <property type="match status" value="1"/>
</dbReference>
<feature type="non-terminal residue" evidence="9">
    <location>
        <position position="1"/>
    </location>
</feature>
<gene>
    <name evidence="9" type="ORF">B0T14DRAFT_412240</name>
</gene>
<dbReference type="GO" id="GO:0016020">
    <property type="term" value="C:membrane"/>
    <property type="evidence" value="ECO:0007669"/>
    <property type="project" value="UniProtKB-SubCell"/>
</dbReference>
<dbReference type="PANTHER" id="PTHR33365">
    <property type="entry name" value="YALI0B05434P"/>
    <property type="match status" value="1"/>
</dbReference>
<dbReference type="AlphaFoldDB" id="A0AA39U4F3"/>
<name>A0AA39U4F3_9PEZI</name>
<evidence type="ECO:0000256" key="6">
    <source>
        <dbReference type="ARBA" id="ARBA00023136"/>
    </source>
</evidence>
<dbReference type="Proteomes" id="UP001175000">
    <property type="component" value="Unassembled WGS sequence"/>
</dbReference>
<evidence type="ECO:0000256" key="8">
    <source>
        <dbReference type="ARBA" id="ARBA00035112"/>
    </source>
</evidence>
<keyword evidence="7" id="KW-0325">Glycoprotein</keyword>
<reference evidence="9" key="1">
    <citation type="submission" date="2023-06" db="EMBL/GenBank/DDBJ databases">
        <title>Genome-scale phylogeny and comparative genomics of the fungal order Sordariales.</title>
        <authorList>
            <consortium name="Lawrence Berkeley National Laboratory"/>
            <person name="Hensen N."/>
            <person name="Bonometti L."/>
            <person name="Westerberg I."/>
            <person name="Brannstrom I.O."/>
            <person name="Guillou S."/>
            <person name="Cros-Aarteil S."/>
            <person name="Calhoun S."/>
            <person name="Haridas S."/>
            <person name="Kuo A."/>
            <person name="Mondo S."/>
            <person name="Pangilinan J."/>
            <person name="Riley R."/>
            <person name="Labutti K."/>
            <person name="Andreopoulos B."/>
            <person name="Lipzen A."/>
            <person name="Chen C."/>
            <person name="Yanf M."/>
            <person name="Daum C."/>
            <person name="Ng V."/>
            <person name="Clum A."/>
            <person name="Steindorff A."/>
            <person name="Ohm R."/>
            <person name="Martin F."/>
            <person name="Silar P."/>
            <person name="Natvig D."/>
            <person name="Lalanne C."/>
            <person name="Gautier V."/>
            <person name="Ament-Velasquez S.L."/>
            <person name="Kruys A."/>
            <person name="Hutchinson M.I."/>
            <person name="Powell A.J."/>
            <person name="Barry K."/>
            <person name="Miller A.N."/>
            <person name="Grigoriev I.V."/>
            <person name="Debuchy R."/>
            <person name="Gladieux P."/>
            <person name="Thoren M.H."/>
            <person name="Johannesson H."/>
        </authorList>
    </citation>
    <scope>NUCLEOTIDE SEQUENCE</scope>
    <source>
        <strain evidence="9">CBS 606.72</strain>
    </source>
</reference>
<keyword evidence="6" id="KW-0472">Membrane</keyword>
<keyword evidence="4" id="KW-1133">Transmembrane helix</keyword>
<keyword evidence="5" id="KW-0843">Virulence</keyword>
<evidence type="ECO:0000256" key="5">
    <source>
        <dbReference type="ARBA" id="ARBA00023026"/>
    </source>
</evidence>
<evidence type="ECO:0000256" key="1">
    <source>
        <dbReference type="ARBA" id="ARBA00004167"/>
    </source>
</evidence>
<dbReference type="GO" id="GO:0043386">
    <property type="term" value="P:mycotoxin biosynthetic process"/>
    <property type="evidence" value="ECO:0007669"/>
    <property type="project" value="InterPro"/>
</dbReference>
<keyword evidence="3" id="KW-0812">Transmembrane</keyword>
<dbReference type="EMBL" id="JAULSU010000007">
    <property type="protein sequence ID" value="KAK0610740.1"/>
    <property type="molecule type" value="Genomic_DNA"/>
</dbReference>
<comment type="subcellular location">
    <subcellularLocation>
        <location evidence="1">Membrane</location>
        <topology evidence="1">Single-pass membrane protein</topology>
    </subcellularLocation>
</comment>
<evidence type="ECO:0008006" key="11">
    <source>
        <dbReference type="Google" id="ProtNLM"/>
    </source>
</evidence>
<evidence type="ECO:0000256" key="2">
    <source>
        <dbReference type="ARBA" id="ARBA00004685"/>
    </source>
</evidence>
<comment type="caution">
    <text evidence="9">The sequence shown here is derived from an EMBL/GenBank/DDBJ whole genome shotgun (WGS) entry which is preliminary data.</text>
</comment>
<keyword evidence="10" id="KW-1185">Reference proteome</keyword>
<protein>
    <recommendedName>
        <fullName evidence="11">Cyclochlorotine biosynthesis protein O</fullName>
    </recommendedName>
</protein>
<feature type="non-terminal residue" evidence="9">
    <location>
        <position position="172"/>
    </location>
</feature>
<proteinExistence type="inferred from homology"/>
<evidence type="ECO:0000256" key="4">
    <source>
        <dbReference type="ARBA" id="ARBA00022989"/>
    </source>
</evidence>
<evidence type="ECO:0000313" key="10">
    <source>
        <dbReference type="Proteomes" id="UP001175000"/>
    </source>
</evidence>
<comment type="similarity">
    <text evidence="8">Belongs to the ustYa family.</text>
</comment>
<evidence type="ECO:0000256" key="3">
    <source>
        <dbReference type="ARBA" id="ARBA00022692"/>
    </source>
</evidence>
<evidence type="ECO:0000313" key="9">
    <source>
        <dbReference type="EMBL" id="KAK0610740.1"/>
    </source>
</evidence>
<dbReference type="PANTHER" id="PTHR33365:SF4">
    <property type="entry name" value="CYCLOCHLOROTINE BIOSYNTHESIS PROTEIN O"/>
    <property type="match status" value="1"/>
</dbReference>
<accession>A0AA39U4F3</accession>
<evidence type="ECO:0000256" key="7">
    <source>
        <dbReference type="ARBA" id="ARBA00023180"/>
    </source>
</evidence>